<dbReference type="InterPro" id="IPR000209">
    <property type="entry name" value="Peptidase_S8/S53_dom"/>
</dbReference>
<dbReference type="Proteomes" id="UP000544331">
    <property type="component" value="Unassembled WGS sequence"/>
</dbReference>
<dbReference type="InterPro" id="IPR036852">
    <property type="entry name" value="Peptidase_S8/S53_dom_sf"/>
</dbReference>
<dbReference type="AlphaFoldDB" id="A0A8H5XV27"/>
<evidence type="ECO:0000313" key="2">
    <source>
        <dbReference type="EMBL" id="KAF5700339.1"/>
    </source>
</evidence>
<feature type="domain" description="Peptidase S8/S53" evidence="1">
    <location>
        <begin position="605"/>
        <end position="721"/>
    </location>
</feature>
<reference evidence="2 3" key="1">
    <citation type="submission" date="2020-05" db="EMBL/GenBank/DDBJ databases">
        <title>Identification and distribution of gene clusters putatively required for synthesis of sphingolipid metabolism inhibitors in phylogenetically diverse species of the filamentous fungus Fusarium.</title>
        <authorList>
            <person name="Kim H.-S."/>
            <person name="Busman M."/>
            <person name="Brown D.W."/>
            <person name="Divon H."/>
            <person name="Uhlig S."/>
            <person name="Proctor R.H."/>
        </authorList>
    </citation>
    <scope>NUCLEOTIDE SEQUENCE [LARGE SCALE GENOMIC DNA]</scope>
    <source>
        <strain evidence="2 3">NRRL 66235</strain>
    </source>
</reference>
<dbReference type="SUPFAM" id="SSF48403">
    <property type="entry name" value="Ankyrin repeat"/>
    <property type="match status" value="1"/>
</dbReference>
<proteinExistence type="predicted"/>
<dbReference type="GO" id="GO:0004252">
    <property type="term" value="F:serine-type endopeptidase activity"/>
    <property type="evidence" value="ECO:0007669"/>
    <property type="project" value="InterPro"/>
</dbReference>
<evidence type="ECO:0000259" key="1">
    <source>
        <dbReference type="Pfam" id="PF00082"/>
    </source>
</evidence>
<protein>
    <submittedName>
        <fullName evidence="2">Intracellular serine protease</fullName>
    </submittedName>
</protein>
<sequence length="944" mass="107128">MSELTTNATNSASLASSSEREGLSGQEWSLLLGDVKRLEISDLNKVADFRLKWDQAFQGEPMNLLHRLVTSELRDLPYSQLNFFIKMLLEAQPEHLEWPEGDEDYTPLHVALQAENHLFSKAFLDVCKPATMNSILQKTTTLFPTLLHQAIWIQSPFVAQILTFCSAGHSIFSVQDRYGRTPLHLAVALVDEQDVPVKRRHNGASATYPTTGAKPASDSTLPRRLPVYSPYDTVRHLIARYPKALLLEDSNQHTPYQRRLWWLQYCEDELVGFSGSSIPHDKEDQNPNMSKVFEDDAVISYIRAYSIRNFTTSDTMSMLYRPGQGRINFEPELPLSARLTSILERHIEFVLSEFTETLSGRYLEQLGQHLLFERVLKQVVLPNLKFESSQLASYGAIRRPTHPDQCRRDAFRIFAWLRKSGVQKIIKVTVDDSEESYHSDETIVNALEGFEVETLDWKRNDIPSSVIANSSSVIKDLRLYFTGKASVIKDWCGNGGFRNEDLFSESQGERLELMKYVESFKSTMQSETNGRVRVYYIDEKEDMNRESEVKDIEGQLQPSVTSRIFDQMLSQVKLTSSRVNASLNSMVNFAKLLRTAPSAQNIRPVKIAIIDNGIDASLIRLRGKIAAGMSFYSSNSSTDAMSPYFVPSGKSGTVMAMLICEICPQVSLYIAKVDQHAIRNAQSTAKAIRWAMDCNVDIISVSCIPEDTSDIFQKVIDSINDTSFWREACIIIDVPSNKTWTKRWDYREVDFLLPGQNVPLVNNTGQIISYESGRPVATAIASGLAGLLIFCSWLLDENDVLMKHPKHMRRAFKSMSPEDSQFPLATDLFDWLLKLALAQTEGVDHNLEQLNNSSTVIWNDHCREELQRVMRLLRYGGWKRKKIATRVVIVPLQINKNWLADRVKRNLNSGFIADMDSVAEMVFAYDTRLVILNNANNAITPGFQ</sequence>
<name>A0A8H5XV27_9HYPO</name>
<dbReference type="EMBL" id="JAAOAN010000741">
    <property type="protein sequence ID" value="KAF5700339.1"/>
    <property type="molecule type" value="Genomic_DNA"/>
</dbReference>
<dbReference type="SUPFAM" id="SSF52743">
    <property type="entry name" value="Subtilisin-like"/>
    <property type="match status" value="1"/>
</dbReference>
<dbReference type="OrthoDB" id="5093543at2759"/>
<organism evidence="2 3">
    <name type="scientific">Fusarium mundagurra</name>
    <dbReference type="NCBI Taxonomy" id="1567541"/>
    <lineage>
        <taxon>Eukaryota</taxon>
        <taxon>Fungi</taxon>
        <taxon>Dikarya</taxon>
        <taxon>Ascomycota</taxon>
        <taxon>Pezizomycotina</taxon>
        <taxon>Sordariomycetes</taxon>
        <taxon>Hypocreomycetidae</taxon>
        <taxon>Hypocreales</taxon>
        <taxon>Nectriaceae</taxon>
        <taxon>Fusarium</taxon>
        <taxon>Fusarium fujikuroi species complex</taxon>
    </lineage>
</organism>
<comment type="caution">
    <text evidence="2">The sequence shown here is derived from an EMBL/GenBank/DDBJ whole genome shotgun (WGS) entry which is preliminary data.</text>
</comment>
<dbReference type="Pfam" id="PF00082">
    <property type="entry name" value="Peptidase_S8"/>
    <property type="match status" value="1"/>
</dbReference>
<keyword evidence="3" id="KW-1185">Reference proteome</keyword>
<dbReference type="Gene3D" id="1.25.40.20">
    <property type="entry name" value="Ankyrin repeat-containing domain"/>
    <property type="match status" value="1"/>
</dbReference>
<accession>A0A8H5XV27</accession>
<keyword evidence="2" id="KW-0378">Hydrolase</keyword>
<evidence type="ECO:0000313" key="3">
    <source>
        <dbReference type="Proteomes" id="UP000544331"/>
    </source>
</evidence>
<dbReference type="GO" id="GO:0006508">
    <property type="term" value="P:proteolysis"/>
    <property type="evidence" value="ECO:0007669"/>
    <property type="project" value="UniProtKB-KW"/>
</dbReference>
<dbReference type="Gene3D" id="3.40.50.200">
    <property type="entry name" value="Peptidase S8/S53 domain"/>
    <property type="match status" value="1"/>
</dbReference>
<keyword evidence="2" id="KW-0645">Protease</keyword>
<dbReference type="InterPro" id="IPR036770">
    <property type="entry name" value="Ankyrin_rpt-contain_sf"/>
</dbReference>
<gene>
    <name evidence="2" type="ORF">FMUND_14371</name>
</gene>